<dbReference type="SUPFAM" id="SSF47473">
    <property type="entry name" value="EF-hand"/>
    <property type="match status" value="1"/>
</dbReference>
<dbReference type="EMBL" id="QXFX01001310">
    <property type="protein sequence ID" value="KAE9092648.1"/>
    <property type="molecule type" value="Genomic_DNA"/>
</dbReference>
<proteinExistence type="predicted"/>
<dbReference type="Gene3D" id="1.25.40.20">
    <property type="entry name" value="Ankyrin repeat-containing domain"/>
    <property type="match status" value="3"/>
</dbReference>
<dbReference type="PANTHER" id="PTHR24171">
    <property type="entry name" value="ANKYRIN REPEAT DOMAIN-CONTAINING PROTEIN 39-RELATED"/>
    <property type="match status" value="1"/>
</dbReference>
<evidence type="ECO:0000256" key="1">
    <source>
        <dbReference type="ARBA" id="ARBA00022737"/>
    </source>
</evidence>
<feature type="repeat" description="ANK" evidence="3">
    <location>
        <begin position="729"/>
        <end position="761"/>
    </location>
</feature>
<protein>
    <recommendedName>
        <fullName evidence="5">EF-hand domain-containing protein</fullName>
    </recommendedName>
</protein>
<organism evidence="6 7">
    <name type="scientific">Phytophthora fragariae</name>
    <dbReference type="NCBI Taxonomy" id="53985"/>
    <lineage>
        <taxon>Eukaryota</taxon>
        <taxon>Sar</taxon>
        <taxon>Stramenopiles</taxon>
        <taxon>Oomycota</taxon>
        <taxon>Peronosporomycetes</taxon>
        <taxon>Peronosporales</taxon>
        <taxon>Peronosporaceae</taxon>
        <taxon>Phytophthora</taxon>
    </lineage>
</organism>
<gene>
    <name evidence="6" type="ORF">PF010_g17774</name>
</gene>
<dbReference type="PROSITE" id="PS50297">
    <property type="entry name" value="ANK_REP_REGION"/>
    <property type="match status" value="3"/>
</dbReference>
<dbReference type="GO" id="GO:0005509">
    <property type="term" value="F:calcium ion binding"/>
    <property type="evidence" value="ECO:0007669"/>
    <property type="project" value="InterPro"/>
</dbReference>
<reference evidence="6 7" key="1">
    <citation type="submission" date="2018-09" db="EMBL/GenBank/DDBJ databases">
        <title>Genomic investigation of the strawberry pathogen Phytophthora fragariae indicates pathogenicity is determined by transcriptional variation in three key races.</title>
        <authorList>
            <person name="Adams T.M."/>
            <person name="Armitage A.D."/>
            <person name="Sobczyk M.K."/>
            <person name="Bates H.J."/>
            <person name="Dunwell J.M."/>
            <person name="Nellist C.F."/>
            <person name="Harrison R.J."/>
        </authorList>
    </citation>
    <scope>NUCLEOTIDE SEQUENCE [LARGE SCALE GENOMIC DNA]</scope>
    <source>
        <strain evidence="6 7">ONT-3</strain>
    </source>
</reference>
<dbReference type="InterPro" id="IPR036770">
    <property type="entry name" value="Ankyrin_rpt-contain_sf"/>
</dbReference>
<dbReference type="PROSITE" id="PS50088">
    <property type="entry name" value="ANK_REPEAT"/>
    <property type="match status" value="3"/>
</dbReference>
<keyword evidence="2 3" id="KW-0040">ANK repeat</keyword>
<dbReference type="Pfam" id="PF12796">
    <property type="entry name" value="Ank_2"/>
    <property type="match status" value="2"/>
</dbReference>
<dbReference type="Proteomes" id="UP000488956">
    <property type="component" value="Unassembled WGS sequence"/>
</dbReference>
<evidence type="ECO:0000313" key="7">
    <source>
        <dbReference type="Proteomes" id="UP000488956"/>
    </source>
</evidence>
<dbReference type="SUPFAM" id="SSF48403">
    <property type="entry name" value="Ankyrin repeat"/>
    <property type="match status" value="2"/>
</dbReference>
<feature type="repeat" description="ANK" evidence="3">
    <location>
        <begin position="696"/>
        <end position="728"/>
    </location>
</feature>
<keyword evidence="1" id="KW-0677">Repeat</keyword>
<evidence type="ECO:0000313" key="6">
    <source>
        <dbReference type="EMBL" id="KAE9092648.1"/>
    </source>
</evidence>
<evidence type="ECO:0000256" key="3">
    <source>
        <dbReference type="PROSITE-ProRule" id="PRU00023"/>
    </source>
</evidence>
<dbReference type="PROSITE" id="PS50222">
    <property type="entry name" value="EF_HAND_2"/>
    <property type="match status" value="1"/>
</dbReference>
<feature type="domain" description="EF-hand" evidence="5">
    <location>
        <begin position="103"/>
        <end position="138"/>
    </location>
</feature>
<feature type="repeat" description="ANK" evidence="3">
    <location>
        <begin position="887"/>
        <end position="919"/>
    </location>
</feature>
<dbReference type="SMART" id="SM00248">
    <property type="entry name" value="ANK"/>
    <property type="match status" value="4"/>
</dbReference>
<evidence type="ECO:0000256" key="2">
    <source>
        <dbReference type="ARBA" id="ARBA00023043"/>
    </source>
</evidence>
<accession>A0A6G0KMT5</accession>
<dbReference type="InterPro" id="IPR002048">
    <property type="entry name" value="EF_hand_dom"/>
</dbReference>
<dbReference type="AlphaFoldDB" id="A0A6G0KMT5"/>
<name>A0A6G0KMT5_9STRA</name>
<comment type="caution">
    <text evidence="6">The sequence shown here is derived from an EMBL/GenBank/DDBJ whole genome shotgun (WGS) entry which is preliminary data.</text>
</comment>
<sequence>MGTRSTRPLPLAHAELALAPFFQGRFRSWHLQHVRLALQRYRLLTSRCCVDALQLSAILGIKEKKLVDDVMRLFLPRTPTRVQCMVDVMEVLIALVLVCQAPSMLQRFELIFDVVDVETKGAISTTDLIMLCGAVGRAIMKLFEYKVEPEQHAAMSYVTEVLDGLGVGRNGSIGKEALCKFMVSDRFAVHYAKQCTGEDKPKLYIMMEKDTEFLGAVEFSNEQHMQTTSLRAIRDMIYAQVHRVPEDFLFLCQGRAVEKVWEVDRRAWSIVPFALRGSPGLRTDILAKNRKLERPDVANPFEFRYMGNIITRYKKYVHDIKPVYKHRAFQLRKTAPRKRLEPAVQWRVATTWSGEWIYEQQLVKAKSKAEILKSLRTAARPHQGMLLVKSHFGEILSPCSMIITEGKKEEVNDRSSSTATDKTPKTPPALEKNEQRMQRICAMSLRERKREDKARRQKLQWKARLIAMEAQRQMEKLDAASDMTAQHATSFKATSDASESCQNSSIQTVLIHIEEDNVLPSRLVQCGLKKRPRPKKLEWATYQWDVPRRFLSALPPSRKKVKVSKICDEISLTTPAGTSTNRQLSLGQFLSSTHIFLEDNQVEVFPVLVIRPLEEQICVNQCVDDMDDDIVLSSIPSSEDANSVKILRNPLFASKTYLTEFEYDISATESNFELLYQHVASGTLQDAIWLNRRDILGRSMLHDAAEFGHASVMELLLKTRVIVDAKDNRGDTPLHHAARHDRLKEVSMLLREHATPWLLNDEGKSPLYSALETAAKRSPGSVSQSEGKASDLLSDPKSVVDRKNFFQAHRTYPQLRQVIDLLWDNYNLEHLVKNDSYDRTNCLELEKQVYGDMFEACHDGNLLRVQRLVDLEKRPVLRYINDQMEFVQRTALHEATEQGHTATVDLLLKLGADGYLRDQRLQTPLHLAAYKGYSGLYRTALCLHSREHEGRLKMCREQEEFVEVF</sequence>
<dbReference type="InterPro" id="IPR002110">
    <property type="entry name" value="Ankyrin_rpt"/>
</dbReference>
<evidence type="ECO:0000256" key="4">
    <source>
        <dbReference type="SAM" id="MobiDB-lite"/>
    </source>
</evidence>
<evidence type="ECO:0000259" key="5">
    <source>
        <dbReference type="PROSITE" id="PS50222"/>
    </source>
</evidence>
<feature type="region of interest" description="Disordered" evidence="4">
    <location>
        <begin position="407"/>
        <end position="436"/>
    </location>
</feature>
<dbReference type="InterPro" id="IPR011992">
    <property type="entry name" value="EF-hand-dom_pair"/>
</dbReference>